<accession>A0A1I8IM50</accession>
<dbReference type="Proteomes" id="UP000095280">
    <property type="component" value="Unplaced"/>
</dbReference>
<protein>
    <submittedName>
        <fullName evidence="2">CUB domain-containing protein</fullName>
    </submittedName>
</protein>
<keyword evidence="1" id="KW-1185">Reference proteome</keyword>
<evidence type="ECO:0000313" key="1">
    <source>
        <dbReference type="Proteomes" id="UP000095280"/>
    </source>
</evidence>
<proteinExistence type="predicted"/>
<dbReference type="WBParaSite" id="maker-uti_cns_0013996-snap-gene-0.5-mRNA-1">
    <property type="protein sequence ID" value="maker-uti_cns_0013996-snap-gene-0.5-mRNA-1"/>
    <property type="gene ID" value="maker-uti_cns_0013996-snap-gene-0.5"/>
</dbReference>
<organism evidence="1 2">
    <name type="scientific">Macrostomum lignano</name>
    <dbReference type="NCBI Taxonomy" id="282301"/>
    <lineage>
        <taxon>Eukaryota</taxon>
        <taxon>Metazoa</taxon>
        <taxon>Spiralia</taxon>
        <taxon>Lophotrochozoa</taxon>
        <taxon>Platyhelminthes</taxon>
        <taxon>Rhabditophora</taxon>
        <taxon>Macrostomorpha</taxon>
        <taxon>Macrostomida</taxon>
        <taxon>Macrostomidae</taxon>
        <taxon>Macrostomum</taxon>
    </lineage>
</organism>
<dbReference type="AlphaFoldDB" id="A0A1I8IM50"/>
<evidence type="ECO:0000313" key="2">
    <source>
        <dbReference type="WBParaSite" id="maker-uti_cns_0013996-snap-gene-0.5-mRNA-1"/>
    </source>
</evidence>
<reference evidence="2" key="1">
    <citation type="submission" date="2016-11" db="UniProtKB">
        <authorList>
            <consortium name="WormBaseParasite"/>
        </authorList>
    </citation>
    <scope>IDENTIFICATION</scope>
</reference>
<sequence>MQKLMATRIKMCERFGEILIIIFCVASILSAYAGSHYCYNSRTDEIDIAKRHQKDETLTAELEPSSTARVSPRTPANCQWEISCFGLRQNAPMQMALIAGRYNSNIAMHYQMGEHQYDVSNGLMHGITLFDDSCIIKVSASMSSKHPPEPPSLRVVLLQSNICARDFLYFQGGCYTASGIRQSFKDFSSSILGSAQLASFSSKAEISSFIEA</sequence>
<name>A0A1I8IM50_9PLAT</name>